<name>A0ABD3DLV0_9LAMI</name>
<gene>
    <name evidence="1" type="primary">RSF1</name>
    <name evidence="1" type="ORF">CASFOL_012660</name>
</gene>
<sequence length="325" mass="37027">MASSSIIISLIHAHLYLSHPNVANMYSEFPKESKHSRKRTEPNMPPLNDLTWSELAKRYISAILFTTEDHNNPDKEHMDIFRCLCGDGGPKCGALNEFDGFEADALLFATSTNRIYGSLNADSDMLAVDDLDSDEKNTDLDQSTVLNKGICFWVHHLEPVKGLKTNNGAKIKKCIMNSLKNEPLVWAREILEHSVSKEVYEGNTSGMAKWRYVLIGFPDLFMFLEASDEFESSCIKEVVALHRKLKVDNQLEKQKQQKLWSSNTANLSRLSWFCRQDNIVPPAIEHVSPPWRKNYMERGNALSSCPLKEKRRNMFFLMIASQPIG</sequence>
<dbReference type="PANTHER" id="PTHR47162:SF10">
    <property type="entry name" value="METHYL-CPG-BINDING DOMAIN-CONTAINING PROTEIN 9 ISOFORM X1"/>
    <property type="match status" value="1"/>
</dbReference>
<keyword evidence="2" id="KW-1185">Reference proteome</keyword>
<protein>
    <submittedName>
        <fullName evidence="1">Respiration factor rsf1</fullName>
    </submittedName>
</protein>
<dbReference type="Proteomes" id="UP001632038">
    <property type="component" value="Unassembled WGS sequence"/>
</dbReference>
<reference evidence="2" key="1">
    <citation type="journal article" date="2024" name="IScience">
        <title>Strigolactones Initiate the Formation of Haustorium-like Structures in Castilleja.</title>
        <authorList>
            <person name="Buerger M."/>
            <person name="Peterson D."/>
            <person name="Chory J."/>
        </authorList>
    </citation>
    <scope>NUCLEOTIDE SEQUENCE [LARGE SCALE GENOMIC DNA]</scope>
</reference>
<dbReference type="PANTHER" id="PTHR47162">
    <property type="entry name" value="OS02G0192300 PROTEIN"/>
    <property type="match status" value="1"/>
</dbReference>
<organism evidence="1 2">
    <name type="scientific">Castilleja foliolosa</name>
    <dbReference type="NCBI Taxonomy" id="1961234"/>
    <lineage>
        <taxon>Eukaryota</taxon>
        <taxon>Viridiplantae</taxon>
        <taxon>Streptophyta</taxon>
        <taxon>Embryophyta</taxon>
        <taxon>Tracheophyta</taxon>
        <taxon>Spermatophyta</taxon>
        <taxon>Magnoliopsida</taxon>
        <taxon>eudicotyledons</taxon>
        <taxon>Gunneridae</taxon>
        <taxon>Pentapetalae</taxon>
        <taxon>asterids</taxon>
        <taxon>lamiids</taxon>
        <taxon>Lamiales</taxon>
        <taxon>Orobanchaceae</taxon>
        <taxon>Pedicularideae</taxon>
        <taxon>Castillejinae</taxon>
        <taxon>Castilleja</taxon>
    </lineage>
</organism>
<evidence type="ECO:0000313" key="1">
    <source>
        <dbReference type="EMBL" id="KAL3641845.1"/>
    </source>
</evidence>
<proteinExistence type="predicted"/>
<evidence type="ECO:0000313" key="2">
    <source>
        <dbReference type="Proteomes" id="UP001632038"/>
    </source>
</evidence>
<dbReference type="AlphaFoldDB" id="A0ABD3DLV0"/>
<accession>A0ABD3DLV0</accession>
<dbReference type="EMBL" id="JAVIJP010000016">
    <property type="protein sequence ID" value="KAL3641845.1"/>
    <property type="molecule type" value="Genomic_DNA"/>
</dbReference>
<comment type="caution">
    <text evidence="1">The sequence shown here is derived from an EMBL/GenBank/DDBJ whole genome shotgun (WGS) entry which is preliminary data.</text>
</comment>